<gene>
    <name evidence="2" type="ORF">GCM10009550_28630</name>
</gene>
<dbReference type="PANTHER" id="PTHR30390:SF6">
    <property type="entry name" value="DNAA INITIATOR-ASSOCIATING PROTEIN DIAA"/>
    <property type="match status" value="1"/>
</dbReference>
<dbReference type="EMBL" id="BAAAHH010000009">
    <property type="protein sequence ID" value="GAA0950258.1"/>
    <property type="molecule type" value="Genomic_DNA"/>
</dbReference>
<dbReference type="InterPro" id="IPR046348">
    <property type="entry name" value="SIS_dom_sf"/>
</dbReference>
<keyword evidence="3" id="KW-1185">Reference proteome</keyword>
<dbReference type="Pfam" id="PF13580">
    <property type="entry name" value="SIS_2"/>
    <property type="match status" value="1"/>
</dbReference>
<dbReference type="Gene3D" id="3.40.50.10490">
    <property type="entry name" value="Glucose-6-phosphate isomerase like protein, domain 1"/>
    <property type="match status" value="1"/>
</dbReference>
<name>A0ABP4BK28_9ACTN</name>
<proteinExistence type="predicted"/>
<feature type="domain" description="SIS" evidence="1">
    <location>
        <begin position="64"/>
        <end position="222"/>
    </location>
</feature>
<dbReference type="InterPro" id="IPR050099">
    <property type="entry name" value="SIS_GmhA/DiaA_subfam"/>
</dbReference>
<dbReference type="RefSeq" id="WP_344240792.1">
    <property type="nucleotide sequence ID" value="NZ_BAAAHH010000009.1"/>
</dbReference>
<dbReference type="Proteomes" id="UP001500665">
    <property type="component" value="Unassembled WGS sequence"/>
</dbReference>
<sequence length="222" mass="22640">MTAGGEPGGVEALYPFLYPAQGGLDALLADAERSTAEKFTEIAALRASLSARLKPALTRCAQAVAKSFASGGRLLAFGNGGSATDAQAFTTLLAAPPPPDRPLPAFCPAQDTASLTALANDVGFEVVFSRQVAALGRRGDVAVGLSTSGGSANLLRGLEEAARLGMVTVGFAGYDGGPMAGSGAVDHLFVVPSASVHRIQEAQTTLYHRLGELTLAALRDAR</sequence>
<dbReference type="CDD" id="cd05006">
    <property type="entry name" value="SIS_GmhA"/>
    <property type="match status" value="1"/>
</dbReference>
<dbReference type="PANTHER" id="PTHR30390">
    <property type="entry name" value="SEDOHEPTULOSE 7-PHOSPHATE ISOMERASE / DNAA INITIATOR-ASSOCIATING FACTOR FOR REPLICATION INITIATION"/>
    <property type="match status" value="1"/>
</dbReference>
<evidence type="ECO:0000259" key="1">
    <source>
        <dbReference type="PROSITE" id="PS51464"/>
    </source>
</evidence>
<dbReference type="InterPro" id="IPR001347">
    <property type="entry name" value="SIS_dom"/>
</dbReference>
<dbReference type="InterPro" id="IPR035461">
    <property type="entry name" value="GmhA/DiaA"/>
</dbReference>
<accession>A0ABP4BK28</accession>
<organism evidence="2 3">
    <name type="scientific">Actinocorallia libanotica</name>
    <dbReference type="NCBI Taxonomy" id="46162"/>
    <lineage>
        <taxon>Bacteria</taxon>
        <taxon>Bacillati</taxon>
        <taxon>Actinomycetota</taxon>
        <taxon>Actinomycetes</taxon>
        <taxon>Streptosporangiales</taxon>
        <taxon>Thermomonosporaceae</taxon>
        <taxon>Actinocorallia</taxon>
    </lineage>
</organism>
<dbReference type="PROSITE" id="PS51464">
    <property type="entry name" value="SIS"/>
    <property type="match status" value="1"/>
</dbReference>
<comment type="caution">
    <text evidence="2">The sequence shown here is derived from an EMBL/GenBank/DDBJ whole genome shotgun (WGS) entry which is preliminary data.</text>
</comment>
<evidence type="ECO:0000313" key="2">
    <source>
        <dbReference type="EMBL" id="GAA0950258.1"/>
    </source>
</evidence>
<protein>
    <submittedName>
        <fullName evidence="2">SIS domain-containing protein</fullName>
    </submittedName>
</protein>
<reference evidence="3" key="1">
    <citation type="journal article" date="2019" name="Int. J. Syst. Evol. Microbiol.">
        <title>The Global Catalogue of Microorganisms (GCM) 10K type strain sequencing project: providing services to taxonomists for standard genome sequencing and annotation.</title>
        <authorList>
            <consortium name="The Broad Institute Genomics Platform"/>
            <consortium name="The Broad Institute Genome Sequencing Center for Infectious Disease"/>
            <person name="Wu L."/>
            <person name="Ma J."/>
        </authorList>
    </citation>
    <scope>NUCLEOTIDE SEQUENCE [LARGE SCALE GENOMIC DNA]</scope>
    <source>
        <strain evidence="3">JCM 10696</strain>
    </source>
</reference>
<evidence type="ECO:0000313" key="3">
    <source>
        <dbReference type="Proteomes" id="UP001500665"/>
    </source>
</evidence>
<dbReference type="SUPFAM" id="SSF53697">
    <property type="entry name" value="SIS domain"/>
    <property type="match status" value="1"/>
</dbReference>